<dbReference type="InterPro" id="IPR036390">
    <property type="entry name" value="WH_DNA-bd_sf"/>
</dbReference>
<dbReference type="PROSITE" id="PS51077">
    <property type="entry name" value="HTH_ICLR"/>
    <property type="match status" value="1"/>
</dbReference>
<dbReference type="SUPFAM" id="SSF55781">
    <property type="entry name" value="GAF domain-like"/>
    <property type="match status" value="1"/>
</dbReference>
<dbReference type="SMART" id="SM00346">
    <property type="entry name" value="HTH_ICLR"/>
    <property type="match status" value="1"/>
</dbReference>
<dbReference type="PANTHER" id="PTHR30136:SF24">
    <property type="entry name" value="HTH-TYPE TRANSCRIPTIONAL REPRESSOR ALLR"/>
    <property type="match status" value="1"/>
</dbReference>
<protein>
    <submittedName>
        <fullName evidence="7">Helix-turn-helix domain-containing protein</fullName>
    </submittedName>
</protein>
<evidence type="ECO:0000256" key="3">
    <source>
        <dbReference type="ARBA" id="ARBA00023163"/>
    </source>
</evidence>
<dbReference type="GO" id="GO:0003677">
    <property type="term" value="F:DNA binding"/>
    <property type="evidence" value="ECO:0007669"/>
    <property type="project" value="UniProtKB-KW"/>
</dbReference>
<dbReference type="Proteomes" id="UP000593594">
    <property type="component" value="Chromosome"/>
</dbReference>
<evidence type="ECO:0000256" key="4">
    <source>
        <dbReference type="SAM" id="MobiDB-lite"/>
    </source>
</evidence>
<keyword evidence="8" id="KW-1185">Reference proteome</keyword>
<dbReference type="Pfam" id="PF09339">
    <property type="entry name" value="HTH_IclR"/>
    <property type="match status" value="1"/>
</dbReference>
<evidence type="ECO:0000259" key="6">
    <source>
        <dbReference type="PROSITE" id="PS51078"/>
    </source>
</evidence>
<dbReference type="RefSeq" id="WP_213163141.1">
    <property type="nucleotide sequence ID" value="NZ_CP058214.1"/>
</dbReference>
<dbReference type="SUPFAM" id="SSF46785">
    <property type="entry name" value="Winged helix' DNA-binding domain"/>
    <property type="match status" value="1"/>
</dbReference>
<dbReference type="GO" id="GO:0003700">
    <property type="term" value="F:DNA-binding transcription factor activity"/>
    <property type="evidence" value="ECO:0007669"/>
    <property type="project" value="TreeGrafter"/>
</dbReference>
<dbReference type="Gene3D" id="1.10.10.10">
    <property type="entry name" value="Winged helix-like DNA-binding domain superfamily/Winged helix DNA-binding domain"/>
    <property type="match status" value="1"/>
</dbReference>
<evidence type="ECO:0000256" key="2">
    <source>
        <dbReference type="ARBA" id="ARBA00023125"/>
    </source>
</evidence>
<dbReference type="FunFam" id="1.10.10.10:FF:000056">
    <property type="entry name" value="IclR family transcriptional regulator"/>
    <property type="match status" value="1"/>
</dbReference>
<keyword evidence="2" id="KW-0238">DNA-binding</keyword>
<accession>A0A7S8C1Z9</accession>
<dbReference type="PANTHER" id="PTHR30136">
    <property type="entry name" value="HELIX-TURN-HELIX TRANSCRIPTIONAL REGULATOR, ICLR FAMILY"/>
    <property type="match status" value="1"/>
</dbReference>
<feature type="domain" description="HTH iclR-type" evidence="5">
    <location>
        <begin position="32"/>
        <end position="94"/>
    </location>
</feature>
<dbReference type="Pfam" id="PF01614">
    <property type="entry name" value="IclR_C"/>
    <property type="match status" value="1"/>
</dbReference>
<dbReference type="AlphaFoldDB" id="A0A7S8C1Z9"/>
<proteinExistence type="predicted"/>
<dbReference type="KEGG" id="kmn:HW532_03785"/>
<evidence type="ECO:0000313" key="7">
    <source>
        <dbReference type="EMBL" id="QPC41914.1"/>
    </source>
</evidence>
<dbReference type="EMBL" id="CP058214">
    <property type="protein sequence ID" value="QPC41914.1"/>
    <property type="molecule type" value="Genomic_DNA"/>
</dbReference>
<keyword evidence="3" id="KW-0804">Transcription</keyword>
<name>A0A7S8C1Z9_9HYPH</name>
<dbReference type="InterPro" id="IPR005471">
    <property type="entry name" value="Tscrpt_reg_IclR_N"/>
</dbReference>
<reference evidence="7 8" key="1">
    <citation type="submission" date="2020-06" db="EMBL/GenBank/DDBJ databases">
        <title>Genome sequence of 2 isolates from Red Sea Mangroves.</title>
        <authorList>
            <person name="Sefrji F."/>
            <person name="Michoud G."/>
            <person name="Merlino G."/>
            <person name="Daffonchio D."/>
        </authorList>
    </citation>
    <scope>NUCLEOTIDE SEQUENCE [LARGE SCALE GENOMIC DNA]</scope>
    <source>
        <strain evidence="7 8">R1DC25</strain>
    </source>
</reference>
<organism evidence="7 8">
    <name type="scientific">Kaustia mangrovi</name>
    <dbReference type="NCBI Taxonomy" id="2593653"/>
    <lineage>
        <taxon>Bacteria</taxon>
        <taxon>Pseudomonadati</taxon>
        <taxon>Pseudomonadota</taxon>
        <taxon>Alphaproteobacteria</taxon>
        <taxon>Hyphomicrobiales</taxon>
        <taxon>Parvibaculaceae</taxon>
        <taxon>Kaustia</taxon>
    </lineage>
</organism>
<sequence>MDAITKSPTEDEERRSEFQVPSKEVLRASGQVQSLSRALKLLNALSHHPQGLSLSEVAHEVGLPTSTAHRLLTTLQNERYVRFDTERSAWLIGVQAFRVGSAFVRSRDLVATARPYMRRLMEQSGETVNLAIADRGEVVYLAQVECHKMMRAIAGPGGRARLHCSGVGKAILAFVDESDARRIVSGLDLRRETPNTRDSVAALEADLATVRTRGYAIDDEETAIGLRCVASIVFDEHSEAIAALSISGPTARITDQRIPVLGEAVKAIAAEITGELGGRVPARSGA</sequence>
<evidence type="ECO:0000313" key="8">
    <source>
        <dbReference type="Proteomes" id="UP000593594"/>
    </source>
</evidence>
<dbReference type="PROSITE" id="PS51078">
    <property type="entry name" value="ICLR_ED"/>
    <property type="match status" value="1"/>
</dbReference>
<keyword evidence="1" id="KW-0805">Transcription regulation</keyword>
<dbReference type="GO" id="GO:0045892">
    <property type="term" value="P:negative regulation of DNA-templated transcription"/>
    <property type="evidence" value="ECO:0007669"/>
    <property type="project" value="TreeGrafter"/>
</dbReference>
<dbReference type="InterPro" id="IPR036388">
    <property type="entry name" value="WH-like_DNA-bd_sf"/>
</dbReference>
<feature type="domain" description="IclR-ED" evidence="6">
    <location>
        <begin position="95"/>
        <end position="278"/>
    </location>
</feature>
<dbReference type="InterPro" id="IPR029016">
    <property type="entry name" value="GAF-like_dom_sf"/>
</dbReference>
<dbReference type="InterPro" id="IPR014757">
    <property type="entry name" value="Tscrpt_reg_IclR_C"/>
</dbReference>
<evidence type="ECO:0000256" key="1">
    <source>
        <dbReference type="ARBA" id="ARBA00023015"/>
    </source>
</evidence>
<feature type="region of interest" description="Disordered" evidence="4">
    <location>
        <begin position="1"/>
        <end position="22"/>
    </location>
</feature>
<evidence type="ECO:0000259" key="5">
    <source>
        <dbReference type="PROSITE" id="PS51077"/>
    </source>
</evidence>
<feature type="compositionally biased region" description="Basic and acidic residues" evidence="4">
    <location>
        <begin position="8"/>
        <end position="17"/>
    </location>
</feature>
<dbReference type="Gene3D" id="3.30.450.40">
    <property type="match status" value="1"/>
</dbReference>
<gene>
    <name evidence="7" type="ORF">HW532_03785</name>
</gene>
<dbReference type="InterPro" id="IPR050707">
    <property type="entry name" value="HTH_MetabolicPath_Reg"/>
</dbReference>